<feature type="domain" description="Fe/B12 periplasmic-binding" evidence="6">
    <location>
        <begin position="68"/>
        <end position="338"/>
    </location>
</feature>
<dbReference type="Gene3D" id="3.40.50.1980">
    <property type="entry name" value="Nitrogenase molybdenum iron protein domain"/>
    <property type="match status" value="2"/>
</dbReference>
<accession>A0A840IIS2</accession>
<keyword evidence="3" id="KW-0813">Transport</keyword>
<organism evidence="7 8">
    <name type="scientific">Conexibacter arvalis</name>
    <dbReference type="NCBI Taxonomy" id="912552"/>
    <lineage>
        <taxon>Bacteria</taxon>
        <taxon>Bacillati</taxon>
        <taxon>Actinomycetota</taxon>
        <taxon>Thermoleophilia</taxon>
        <taxon>Solirubrobacterales</taxon>
        <taxon>Conexibacteraceae</taxon>
        <taxon>Conexibacter</taxon>
    </lineage>
</organism>
<comment type="subcellular location">
    <subcellularLocation>
        <location evidence="1">Cell envelope</location>
    </subcellularLocation>
</comment>
<name>A0A840IIS2_9ACTN</name>
<dbReference type="EMBL" id="JACHNU010000005">
    <property type="protein sequence ID" value="MBB4663838.1"/>
    <property type="molecule type" value="Genomic_DNA"/>
</dbReference>
<evidence type="ECO:0000256" key="5">
    <source>
        <dbReference type="SAM" id="SignalP"/>
    </source>
</evidence>
<evidence type="ECO:0000256" key="3">
    <source>
        <dbReference type="ARBA" id="ARBA00022448"/>
    </source>
</evidence>
<dbReference type="InterPro" id="IPR002491">
    <property type="entry name" value="ABC_transptr_periplasmic_BD"/>
</dbReference>
<dbReference type="PANTHER" id="PTHR30532">
    <property type="entry name" value="IRON III DICITRATE-BINDING PERIPLASMIC PROTEIN"/>
    <property type="match status" value="1"/>
</dbReference>
<keyword evidence="8" id="KW-1185">Reference proteome</keyword>
<dbReference type="PROSITE" id="PS51257">
    <property type="entry name" value="PROKAR_LIPOPROTEIN"/>
    <property type="match status" value="1"/>
</dbReference>
<dbReference type="Pfam" id="PF01497">
    <property type="entry name" value="Peripla_BP_2"/>
    <property type="match status" value="1"/>
</dbReference>
<evidence type="ECO:0000313" key="7">
    <source>
        <dbReference type="EMBL" id="MBB4663838.1"/>
    </source>
</evidence>
<dbReference type="PANTHER" id="PTHR30532:SF24">
    <property type="entry name" value="FERRIC ENTEROBACTIN-BINDING PERIPLASMIC PROTEIN FEPB"/>
    <property type="match status" value="1"/>
</dbReference>
<evidence type="ECO:0000256" key="1">
    <source>
        <dbReference type="ARBA" id="ARBA00004196"/>
    </source>
</evidence>
<proteinExistence type="inferred from homology"/>
<dbReference type="PROSITE" id="PS50983">
    <property type="entry name" value="FE_B12_PBP"/>
    <property type="match status" value="1"/>
</dbReference>
<feature type="signal peptide" evidence="5">
    <location>
        <begin position="1"/>
        <end position="25"/>
    </location>
</feature>
<dbReference type="InterPro" id="IPR051313">
    <property type="entry name" value="Bact_iron-sidero_bind"/>
</dbReference>
<dbReference type="RefSeq" id="WP_183343562.1">
    <property type="nucleotide sequence ID" value="NZ_JACHNU010000005.1"/>
</dbReference>
<dbReference type="InterPro" id="IPR006311">
    <property type="entry name" value="TAT_signal"/>
</dbReference>
<dbReference type="GO" id="GO:1901678">
    <property type="term" value="P:iron coordination entity transport"/>
    <property type="evidence" value="ECO:0007669"/>
    <property type="project" value="UniProtKB-ARBA"/>
</dbReference>
<dbReference type="Proteomes" id="UP000585272">
    <property type="component" value="Unassembled WGS sequence"/>
</dbReference>
<comment type="caution">
    <text evidence="7">The sequence shown here is derived from an EMBL/GenBank/DDBJ whole genome shotgun (WGS) entry which is preliminary data.</text>
</comment>
<reference evidence="7 8" key="1">
    <citation type="submission" date="2020-08" db="EMBL/GenBank/DDBJ databases">
        <title>Genomic Encyclopedia of Archaeal and Bacterial Type Strains, Phase II (KMG-II): from individual species to whole genera.</title>
        <authorList>
            <person name="Goeker M."/>
        </authorList>
    </citation>
    <scope>NUCLEOTIDE SEQUENCE [LARGE SCALE GENOMIC DNA]</scope>
    <source>
        <strain evidence="7 8">DSM 23288</strain>
    </source>
</reference>
<comment type="similarity">
    <text evidence="2">Belongs to the bacterial solute-binding protein 8 family.</text>
</comment>
<dbReference type="SUPFAM" id="SSF53807">
    <property type="entry name" value="Helical backbone' metal receptor"/>
    <property type="match status" value="1"/>
</dbReference>
<evidence type="ECO:0000259" key="6">
    <source>
        <dbReference type="PROSITE" id="PS50983"/>
    </source>
</evidence>
<feature type="chain" id="PRO_5032578819" evidence="5">
    <location>
        <begin position="26"/>
        <end position="341"/>
    </location>
</feature>
<sequence>MTRPLPTRRSFLLGAAGAAAAAALAACGSDDGGGSGTTAGTSATSAGTFPVTVKDRYGTTTVERAPERVVCYGYNDHDTMLALGVVPVGLIQWIPEWKRGVGPWSLDALGDARPKLFTGEEVPFEEIAALRPDLIVSVTHDLRRADRDRLAQIAPIVSTPAGYPSYGLPPADAALQTGAALGLRAEAQRLVDALEARYAEARRAHPEFADKTAMVVTPVADGQMSVFADTDSRGRLVTSLGMRQPAAIAEMVGDDFYAYLSPERFEVMEVDTLIVLAYNAASAGALRRMATYQQLDVVRRGGAVVIDDMDTAMGLAAGTVTSVPWALGRLVPQLADAVAKA</sequence>
<dbReference type="GO" id="GO:0030288">
    <property type="term" value="C:outer membrane-bounded periplasmic space"/>
    <property type="evidence" value="ECO:0007669"/>
    <property type="project" value="TreeGrafter"/>
</dbReference>
<keyword evidence="4 5" id="KW-0732">Signal</keyword>
<gene>
    <name evidence="7" type="ORF">BDZ31_003439</name>
</gene>
<evidence type="ECO:0000313" key="8">
    <source>
        <dbReference type="Proteomes" id="UP000585272"/>
    </source>
</evidence>
<dbReference type="PROSITE" id="PS51318">
    <property type="entry name" value="TAT"/>
    <property type="match status" value="1"/>
</dbReference>
<evidence type="ECO:0000256" key="2">
    <source>
        <dbReference type="ARBA" id="ARBA00008814"/>
    </source>
</evidence>
<protein>
    <submittedName>
        <fullName evidence="7">Iron complex transport system substrate-binding protein</fullName>
    </submittedName>
</protein>
<dbReference type="AlphaFoldDB" id="A0A840IIS2"/>
<evidence type="ECO:0000256" key="4">
    <source>
        <dbReference type="ARBA" id="ARBA00022729"/>
    </source>
</evidence>